<dbReference type="GO" id="GO:0006310">
    <property type="term" value="P:DNA recombination"/>
    <property type="evidence" value="ECO:0007669"/>
    <property type="project" value="UniProtKB-KW"/>
</dbReference>
<evidence type="ECO:0000256" key="1">
    <source>
        <dbReference type="ARBA" id="ARBA00023172"/>
    </source>
</evidence>
<protein>
    <submittedName>
        <fullName evidence="3">Transposase for insertion sequence element IS4351</fullName>
    </submittedName>
</protein>
<dbReference type="KEGG" id="pmuc:ING2E5A_1024"/>
<dbReference type="GO" id="GO:0005829">
    <property type="term" value="C:cytosol"/>
    <property type="evidence" value="ECO:0007669"/>
    <property type="project" value="TreeGrafter"/>
</dbReference>
<dbReference type="NCBIfam" id="NF033563">
    <property type="entry name" value="transpos_IS30"/>
    <property type="match status" value="1"/>
</dbReference>
<dbReference type="STRING" id="1642646.ING2E5A_1024"/>
<dbReference type="SUPFAM" id="SSF53098">
    <property type="entry name" value="Ribonuclease H-like"/>
    <property type="match status" value="1"/>
</dbReference>
<keyword evidence="1" id="KW-0233">DNA recombination</keyword>
<dbReference type="GO" id="GO:0004803">
    <property type="term" value="F:transposase activity"/>
    <property type="evidence" value="ECO:0007669"/>
    <property type="project" value="TreeGrafter"/>
</dbReference>
<dbReference type="InterPro" id="IPR001584">
    <property type="entry name" value="Integrase_cat-core"/>
</dbReference>
<name>A0A1G4G5M9_9BACT</name>
<organism evidence="3 4">
    <name type="scientific">Petrimonas mucosa</name>
    <dbReference type="NCBI Taxonomy" id="1642646"/>
    <lineage>
        <taxon>Bacteria</taxon>
        <taxon>Pseudomonadati</taxon>
        <taxon>Bacteroidota</taxon>
        <taxon>Bacteroidia</taxon>
        <taxon>Bacteroidales</taxon>
        <taxon>Dysgonomonadaceae</taxon>
        <taxon>Petrimonas</taxon>
    </lineage>
</organism>
<dbReference type="Gene3D" id="3.30.420.10">
    <property type="entry name" value="Ribonuclease H-like superfamily/Ribonuclease H"/>
    <property type="match status" value="1"/>
</dbReference>
<keyword evidence="4" id="KW-1185">Reference proteome</keyword>
<dbReference type="EMBL" id="LT608328">
    <property type="protein sequence ID" value="SCM56734.1"/>
    <property type="molecule type" value="Genomic_DNA"/>
</dbReference>
<dbReference type="Pfam" id="PF13936">
    <property type="entry name" value="HTH_38"/>
    <property type="match status" value="1"/>
</dbReference>
<dbReference type="InterPro" id="IPR036397">
    <property type="entry name" value="RNaseH_sf"/>
</dbReference>
<dbReference type="InterPro" id="IPR009057">
    <property type="entry name" value="Homeodomain-like_sf"/>
</dbReference>
<gene>
    <name evidence="3" type="ORF">ING2E5A_1024</name>
</gene>
<evidence type="ECO:0000313" key="3">
    <source>
        <dbReference type="EMBL" id="SCM56734.1"/>
    </source>
</evidence>
<dbReference type="Proteomes" id="UP000178485">
    <property type="component" value="Chromosome i"/>
</dbReference>
<dbReference type="PANTHER" id="PTHR10948">
    <property type="entry name" value="TRANSPOSASE"/>
    <property type="match status" value="1"/>
</dbReference>
<dbReference type="PROSITE" id="PS50994">
    <property type="entry name" value="INTEGRASE"/>
    <property type="match status" value="1"/>
</dbReference>
<proteinExistence type="predicted"/>
<accession>A0A1G4G5M9</accession>
<reference evidence="3 4" key="1">
    <citation type="submission" date="2016-08" db="EMBL/GenBank/DDBJ databases">
        <authorList>
            <person name="Seilhamer J.J."/>
        </authorList>
    </citation>
    <scope>NUCLEOTIDE SEQUENCE [LARGE SCALE GENOMIC DNA]</scope>
    <source>
        <strain evidence="3">ING2-E5A</strain>
    </source>
</reference>
<evidence type="ECO:0000259" key="2">
    <source>
        <dbReference type="PROSITE" id="PS50994"/>
    </source>
</evidence>
<dbReference type="PANTHER" id="PTHR10948:SF23">
    <property type="entry name" value="TRANSPOSASE INSI FOR INSERTION SEQUENCE ELEMENT IS30A-RELATED"/>
    <property type="match status" value="1"/>
</dbReference>
<dbReference type="GO" id="GO:0032196">
    <property type="term" value="P:transposition"/>
    <property type="evidence" value="ECO:0007669"/>
    <property type="project" value="TreeGrafter"/>
</dbReference>
<dbReference type="InterPro" id="IPR012337">
    <property type="entry name" value="RNaseH-like_sf"/>
</dbReference>
<dbReference type="InterPro" id="IPR051917">
    <property type="entry name" value="Transposase-Integrase"/>
</dbReference>
<dbReference type="SUPFAM" id="SSF46689">
    <property type="entry name" value="Homeodomain-like"/>
    <property type="match status" value="1"/>
</dbReference>
<dbReference type="AlphaFoldDB" id="A0A1G4G5M9"/>
<dbReference type="GO" id="GO:0015074">
    <property type="term" value="P:DNA integration"/>
    <property type="evidence" value="ECO:0007669"/>
    <property type="project" value="InterPro"/>
</dbReference>
<dbReference type="GO" id="GO:0003676">
    <property type="term" value="F:nucleic acid binding"/>
    <property type="evidence" value="ECO:0007669"/>
    <property type="project" value="InterPro"/>
</dbReference>
<feature type="domain" description="Integrase catalytic" evidence="2">
    <location>
        <begin position="157"/>
        <end position="318"/>
    </location>
</feature>
<dbReference type="Pfam" id="PF13565">
    <property type="entry name" value="HTH_32"/>
    <property type="match status" value="1"/>
</dbReference>
<dbReference type="InterPro" id="IPR025246">
    <property type="entry name" value="IS30-like_HTH"/>
</dbReference>
<evidence type="ECO:0000313" key="4">
    <source>
        <dbReference type="Proteomes" id="UP000178485"/>
    </source>
</evidence>
<dbReference type="InterPro" id="IPR053392">
    <property type="entry name" value="Transposase_IS30-like"/>
</dbReference>
<sequence>MLLMKKYKQLTSEQRYAIYLGLENGDTQRTIASLIGASPSAVSRELQRNKDKRGGYSWRLAHEMAMERRERLPGNRSTPEWIKQKVIRLVRKDWSPGQISGHLRKKENIRVSHETIYKWIREDKKAGGDLYKHCRHRLKHRKRPVGSVRGIPNRRSIRERPVEADGKRFGDFEMNTMIGADQSEAILTVTERKTNLVMIGELPRGRDSKGLAKVLCRMLLPYKDVIRTITTDNGLEFAAHERITEMLEAPVYFTDPYSAWQKGSIENANKLIRQYIPKGASFKNYPPDRLKRIQHRLNERPRKKLDFNTPKVEFYKQLM</sequence>